<comment type="similarity">
    <text evidence="9">Belongs to the class-I aminoacyl-tRNA synthetase family.</text>
</comment>
<accession>G3BBV4</accession>
<keyword evidence="5 9" id="KW-0648">Protein biosynthesis</keyword>
<dbReference type="GO" id="GO:0006437">
    <property type="term" value="P:tyrosyl-tRNA aminoacylation"/>
    <property type="evidence" value="ECO:0007669"/>
    <property type="project" value="InterPro"/>
</dbReference>
<dbReference type="Proteomes" id="UP000000707">
    <property type="component" value="Unassembled WGS sequence"/>
</dbReference>
<dbReference type="OrthoDB" id="337870at2759"/>
<dbReference type="HOGENOM" id="CLU_024003_0_0_1"/>
<name>G3BBV4_CANTC</name>
<dbReference type="PANTHER" id="PTHR11766:SF0">
    <property type="entry name" value="TYROSINE--TRNA LIGASE, MITOCHONDRIAL"/>
    <property type="match status" value="1"/>
</dbReference>
<evidence type="ECO:0000256" key="7">
    <source>
        <dbReference type="ARBA" id="ARBA00033323"/>
    </source>
</evidence>
<evidence type="ECO:0000313" key="11">
    <source>
        <dbReference type="Proteomes" id="UP000000707"/>
    </source>
</evidence>
<keyword evidence="3 9" id="KW-0547">Nucleotide-binding</keyword>
<evidence type="ECO:0000256" key="1">
    <source>
        <dbReference type="ARBA" id="ARBA00013160"/>
    </source>
</evidence>
<organism evidence="11">
    <name type="scientific">Candida tenuis (strain ATCC 10573 / BCRC 21748 / CBS 615 / JCM 9827 / NBRC 10315 / NRRL Y-1498 / VKM Y-70)</name>
    <name type="common">Yeast</name>
    <name type="synonym">Yamadazyma tenuis</name>
    <dbReference type="NCBI Taxonomy" id="590646"/>
    <lineage>
        <taxon>Eukaryota</taxon>
        <taxon>Fungi</taxon>
        <taxon>Dikarya</taxon>
        <taxon>Ascomycota</taxon>
        <taxon>Saccharomycotina</taxon>
        <taxon>Pichiomycetes</taxon>
        <taxon>Debaryomycetaceae</taxon>
        <taxon>Yamadazyma</taxon>
    </lineage>
</organism>
<dbReference type="eggNOG" id="KOG2623">
    <property type="taxonomic scope" value="Eukaryota"/>
</dbReference>
<reference evidence="10 11" key="1">
    <citation type="journal article" date="2011" name="Proc. Natl. Acad. Sci. U.S.A.">
        <title>Comparative genomics of xylose-fermenting fungi for enhanced biofuel production.</title>
        <authorList>
            <person name="Wohlbach D.J."/>
            <person name="Kuo A."/>
            <person name="Sato T.K."/>
            <person name="Potts K.M."/>
            <person name="Salamov A.A."/>
            <person name="LaButti K.M."/>
            <person name="Sun H."/>
            <person name="Clum A."/>
            <person name="Pangilinan J.L."/>
            <person name="Lindquist E.A."/>
            <person name="Lucas S."/>
            <person name="Lapidus A."/>
            <person name="Jin M."/>
            <person name="Gunawan C."/>
            <person name="Balan V."/>
            <person name="Dale B.E."/>
            <person name="Jeffries T.W."/>
            <person name="Zinkel R."/>
            <person name="Barry K.W."/>
            <person name="Grigoriev I.V."/>
            <person name="Gasch A.P."/>
        </authorList>
    </citation>
    <scope>NUCLEOTIDE SEQUENCE [LARGE SCALE GENOMIC DNA]</scope>
    <source>
        <strain evidence="11">ATCC 10573 / BCRC 21748 / CBS 615 / JCM 9827 / NBRC 10315 / NRRL Y-1498 / VKM Y-70</strain>
    </source>
</reference>
<evidence type="ECO:0000256" key="5">
    <source>
        <dbReference type="ARBA" id="ARBA00022917"/>
    </source>
</evidence>
<dbReference type="FunFam" id="1.10.240.10:FF:000001">
    <property type="entry name" value="Tyrosine--tRNA ligase"/>
    <property type="match status" value="1"/>
</dbReference>
<dbReference type="Gene3D" id="3.40.50.620">
    <property type="entry name" value="HUPs"/>
    <property type="match status" value="1"/>
</dbReference>
<dbReference type="GO" id="GO:0005829">
    <property type="term" value="C:cytosol"/>
    <property type="evidence" value="ECO:0007669"/>
    <property type="project" value="TreeGrafter"/>
</dbReference>
<dbReference type="InterPro" id="IPR024088">
    <property type="entry name" value="Tyr-tRNA-ligase_bac-type"/>
</dbReference>
<dbReference type="Pfam" id="PF00579">
    <property type="entry name" value="tRNA-synt_1b"/>
    <property type="match status" value="1"/>
</dbReference>
<dbReference type="InterPro" id="IPR002305">
    <property type="entry name" value="aa-tRNA-synth_Ic"/>
</dbReference>
<dbReference type="EMBL" id="GL996528">
    <property type="protein sequence ID" value="EGV60088.1"/>
    <property type="molecule type" value="Genomic_DNA"/>
</dbReference>
<dbReference type="GO" id="GO:0004831">
    <property type="term" value="F:tyrosine-tRNA ligase activity"/>
    <property type="evidence" value="ECO:0007669"/>
    <property type="project" value="UniProtKB-EC"/>
</dbReference>
<dbReference type="InterPro" id="IPR002307">
    <property type="entry name" value="Tyr-tRNA-ligase"/>
</dbReference>
<dbReference type="GO" id="GO:0005739">
    <property type="term" value="C:mitochondrion"/>
    <property type="evidence" value="ECO:0007669"/>
    <property type="project" value="TreeGrafter"/>
</dbReference>
<dbReference type="SUPFAM" id="SSF55174">
    <property type="entry name" value="Alpha-L RNA-binding motif"/>
    <property type="match status" value="1"/>
</dbReference>
<evidence type="ECO:0000256" key="3">
    <source>
        <dbReference type="ARBA" id="ARBA00022741"/>
    </source>
</evidence>
<dbReference type="NCBIfam" id="TIGR00234">
    <property type="entry name" value="tyrS"/>
    <property type="match status" value="1"/>
</dbReference>
<dbReference type="GO" id="GO:0003723">
    <property type="term" value="F:RNA binding"/>
    <property type="evidence" value="ECO:0007669"/>
    <property type="project" value="UniProtKB-KW"/>
</dbReference>
<dbReference type="SUPFAM" id="SSF52374">
    <property type="entry name" value="Nucleotidylyl transferase"/>
    <property type="match status" value="1"/>
</dbReference>
<evidence type="ECO:0000256" key="9">
    <source>
        <dbReference type="RuleBase" id="RU361234"/>
    </source>
</evidence>
<dbReference type="Gene3D" id="3.10.290.10">
    <property type="entry name" value="RNA-binding S4 domain"/>
    <property type="match status" value="1"/>
</dbReference>
<dbReference type="Gene3D" id="1.10.240.10">
    <property type="entry name" value="Tyrosyl-Transfer RNA Synthetase"/>
    <property type="match status" value="1"/>
</dbReference>
<comment type="catalytic activity">
    <reaction evidence="8 9">
        <text>tRNA(Tyr) + L-tyrosine + ATP = L-tyrosyl-tRNA(Tyr) + AMP + diphosphate + H(+)</text>
        <dbReference type="Rhea" id="RHEA:10220"/>
        <dbReference type="Rhea" id="RHEA-COMP:9706"/>
        <dbReference type="Rhea" id="RHEA-COMP:9707"/>
        <dbReference type="ChEBI" id="CHEBI:15378"/>
        <dbReference type="ChEBI" id="CHEBI:30616"/>
        <dbReference type="ChEBI" id="CHEBI:33019"/>
        <dbReference type="ChEBI" id="CHEBI:58315"/>
        <dbReference type="ChEBI" id="CHEBI:78442"/>
        <dbReference type="ChEBI" id="CHEBI:78536"/>
        <dbReference type="ChEBI" id="CHEBI:456215"/>
        <dbReference type="EC" id="6.1.1.1"/>
    </reaction>
</comment>
<dbReference type="PANTHER" id="PTHR11766">
    <property type="entry name" value="TYROSYL-TRNA SYNTHETASE"/>
    <property type="match status" value="1"/>
</dbReference>
<dbReference type="PROSITE" id="PS00178">
    <property type="entry name" value="AA_TRNA_LIGASE_I"/>
    <property type="match status" value="1"/>
</dbReference>
<dbReference type="AlphaFoldDB" id="G3BBV4"/>
<keyword evidence="6 9" id="KW-0030">Aminoacyl-tRNA synthetase</keyword>
<proteinExistence type="inferred from homology"/>
<evidence type="ECO:0000256" key="8">
    <source>
        <dbReference type="ARBA" id="ARBA00048248"/>
    </source>
</evidence>
<dbReference type="CDD" id="cd00805">
    <property type="entry name" value="TyrRS_core"/>
    <property type="match status" value="1"/>
</dbReference>
<dbReference type="InterPro" id="IPR036986">
    <property type="entry name" value="S4_RNA-bd_sf"/>
</dbReference>
<dbReference type="InterPro" id="IPR001412">
    <property type="entry name" value="aa-tRNA-synth_I_CS"/>
</dbReference>
<evidence type="ECO:0000256" key="4">
    <source>
        <dbReference type="ARBA" id="ARBA00022840"/>
    </source>
</evidence>
<keyword evidence="11" id="KW-1185">Reference proteome</keyword>
<sequence length="556" mass="62092">MMITFKSGLCFDTSNFFKNPMIISERIVLSCASSIMMVEYRLRLPSSMISLNNIPSVRHQSSAPDIDTSKQNAPETVTIIPDLATLTRADSYEPDFNSSLIGHLQSRFLVESITSDDLFDMTSSGAQQKFKLYCGADPTAKSLHLGNLLPLMVLLHFHLRGHDVVTLVGGATGAVGDPSGRDSERAQMEVAEREANVNNISSQMETFIKRGVQYARSRNFPIIKTGQAESLNNLSWWSSIKLLDFLGTYGRHVRVSAMLGRDSIQSRLSSQSGLGFNEFTYQILQAYDFWHLFKHNGVNIQVGGNDQWGNITAGTDLISRLQRAFSKNKNEKEVPAYGLTVPLLTTPSGAKFGKSAGNAIFINEQATSPFQLYQYFINVPDEMVSKLLKCFTLLPSSTIENEVIAKHEEDRAFRIAQRVLAREVTDLVHGVGTGEEMAYITSFLFPTPDQPFEEDISADKLLNAFRKSGILVKLSSSELEFDELRLSTVLAKAMNKSKSETRNLVKSGAIYLGIEREQLDDSNDVVLFDRENHLIEDKLLLVRVGKQNYYVVEFTD</sequence>
<dbReference type="EC" id="6.1.1.1" evidence="1 9"/>
<dbReference type="PRINTS" id="PR01040">
    <property type="entry name" value="TRNASYNTHTYR"/>
</dbReference>
<gene>
    <name evidence="10" type="ORF">CANTEDRAFT_131957</name>
</gene>
<keyword evidence="4 9" id="KW-0067">ATP-binding</keyword>
<evidence type="ECO:0000256" key="6">
    <source>
        <dbReference type="ARBA" id="ARBA00023146"/>
    </source>
</evidence>
<dbReference type="GO" id="GO:0005524">
    <property type="term" value="F:ATP binding"/>
    <property type="evidence" value="ECO:0007669"/>
    <property type="project" value="UniProtKB-KW"/>
</dbReference>
<dbReference type="STRING" id="590646.G3BBV4"/>
<protein>
    <recommendedName>
        <fullName evidence="1 9">Tyrosine--tRNA ligase</fullName>
        <ecNumber evidence="1 9">6.1.1.1</ecNumber>
    </recommendedName>
    <alternativeName>
        <fullName evidence="7 9">Tyrosyl-tRNA synthetase</fullName>
    </alternativeName>
</protein>
<evidence type="ECO:0000256" key="2">
    <source>
        <dbReference type="ARBA" id="ARBA00022598"/>
    </source>
</evidence>
<evidence type="ECO:0000313" key="10">
    <source>
        <dbReference type="EMBL" id="EGV60088.1"/>
    </source>
</evidence>
<dbReference type="InterPro" id="IPR014729">
    <property type="entry name" value="Rossmann-like_a/b/a_fold"/>
</dbReference>
<keyword evidence="2 9" id="KW-0436">Ligase</keyword>